<keyword evidence="5" id="KW-1185">Reference proteome</keyword>
<dbReference type="WBParaSite" id="SSLN_0001308101-mRNA-1">
    <property type="protein sequence ID" value="SSLN_0001308101-mRNA-1"/>
    <property type="gene ID" value="SSLN_0001308101"/>
</dbReference>
<dbReference type="InterPro" id="IPR013087">
    <property type="entry name" value="Znf_C2H2_type"/>
</dbReference>
<evidence type="ECO:0000256" key="2">
    <source>
        <dbReference type="SAM" id="MobiDB-lite"/>
    </source>
</evidence>
<dbReference type="EMBL" id="UYSU01037390">
    <property type="protein sequence ID" value="VDL98988.1"/>
    <property type="molecule type" value="Genomic_DNA"/>
</dbReference>
<name>A0A183T805_SCHSO</name>
<dbReference type="SUPFAM" id="SSF57667">
    <property type="entry name" value="beta-beta-alpha zinc fingers"/>
    <property type="match status" value="1"/>
</dbReference>
<protein>
    <submittedName>
        <fullName evidence="6">C2H2-type domain-containing protein</fullName>
    </submittedName>
</protein>
<proteinExistence type="predicted"/>
<dbReference type="PANTHER" id="PTHR23227:SF67">
    <property type="entry name" value="CRANIOFACIAL DEVELOPMENT PROTEIN 2-LIKE"/>
    <property type="match status" value="1"/>
</dbReference>
<dbReference type="Proteomes" id="UP000275846">
    <property type="component" value="Unassembled WGS sequence"/>
</dbReference>
<feature type="compositionally biased region" description="Basic and acidic residues" evidence="2">
    <location>
        <begin position="448"/>
        <end position="463"/>
    </location>
</feature>
<sequence>SAIYEANRIDAAKAKRAARKSPAPRTNTANAQALPTCPRCQRIFRTRIGLVGHLRTQCTYNPTIPISTSNSANPPSDFHTLTPGINSITPTIIETTSIYSSPGTPTTATTTAFAFTTTTTTISDGESLLSCTQCDRTFTSRIGLVGHLRIHRTETGEPFIFPCAFDLRRAVAYQFPKQAGVLITMTDANDGLTHVPSYIWFRAVFTTGFGFFPAATPRTTFTTGGLNQARFSGVVCASTPGMSDSRTSHLPPLKKSYGGGDSNPAARVSPLTLSAWNVRSLLDNPRSNRPERRTALVARELARYKVDIAALSETRFSEQGQLEEFATIISAYTPPMTSSDAAKDKFYEELHALLATVSKVDQLIVLCDFNAHVGTDHAAWQGVLGPHGHGSCNDNGLLLLRTCAEHRLLLTNTFLHLPTGEKITCTLGCGAGTSEARSTGRAGNQGDPRCRWLDRSPPRHLPDEAPTATPMKAPSNQITEKLEDLHAPDENATMETRWCQLRNVIQSTALEVLGPASRQNRDWFDDNDTEISNLLAETNGLNKAYMEHRTDATKAAFFRCRRLVKQWLREMQDAWMI</sequence>
<gene>
    <name evidence="4" type="ORF">SSLN_LOCUS12603</name>
</gene>
<feature type="region of interest" description="Disordered" evidence="2">
    <location>
        <begin position="433"/>
        <end position="472"/>
    </location>
</feature>
<evidence type="ECO:0000313" key="5">
    <source>
        <dbReference type="Proteomes" id="UP000275846"/>
    </source>
</evidence>
<dbReference type="Gene3D" id="3.60.10.10">
    <property type="entry name" value="Endonuclease/exonuclease/phosphatase"/>
    <property type="match status" value="1"/>
</dbReference>
<dbReference type="SMART" id="SM00355">
    <property type="entry name" value="ZnF_C2H2"/>
    <property type="match status" value="2"/>
</dbReference>
<dbReference type="InterPro" id="IPR036691">
    <property type="entry name" value="Endo/exonu/phosph_ase_sf"/>
</dbReference>
<dbReference type="GO" id="GO:0008270">
    <property type="term" value="F:zinc ion binding"/>
    <property type="evidence" value="ECO:0007669"/>
    <property type="project" value="UniProtKB-KW"/>
</dbReference>
<organism evidence="6">
    <name type="scientific">Schistocephalus solidus</name>
    <name type="common">Tapeworm</name>
    <dbReference type="NCBI Taxonomy" id="70667"/>
    <lineage>
        <taxon>Eukaryota</taxon>
        <taxon>Metazoa</taxon>
        <taxon>Spiralia</taxon>
        <taxon>Lophotrochozoa</taxon>
        <taxon>Platyhelminthes</taxon>
        <taxon>Cestoda</taxon>
        <taxon>Eucestoda</taxon>
        <taxon>Diphyllobothriidea</taxon>
        <taxon>Diphyllobothriidae</taxon>
        <taxon>Schistocephalus</taxon>
    </lineage>
</organism>
<dbReference type="PANTHER" id="PTHR23227">
    <property type="entry name" value="BUCENTAUR RELATED"/>
    <property type="match status" value="1"/>
</dbReference>
<evidence type="ECO:0000313" key="4">
    <source>
        <dbReference type="EMBL" id="VDL98988.1"/>
    </source>
</evidence>
<dbReference type="PROSITE" id="PS00028">
    <property type="entry name" value="ZINC_FINGER_C2H2_1"/>
    <property type="match status" value="1"/>
</dbReference>
<keyword evidence="1" id="KW-0862">Zinc</keyword>
<accession>A0A183T805</accession>
<dbReference type="AlphaFoldDB" id="A0A183T805"/>
<evidence type="ECO:0000259" key="3">
    <source>
        <dbReference type="PROSITE" id="PS50157"/>
    </source>
</evidence>
<feature type="domain" description="C2H2-type" evidence="3">
    <location>
        <begin position="129"/>
        <end position="156"/>
    </location>
</feature>
<dbReference type="SUPFAM" id="SSF56219">
    <property type="entry name" value="DNase I-like"/>
    <property type="match status" value="1"/>
</dbReference>
<reference evidence="6" key="1">
    <citation type="submission" date="2016-06" db="UniProtKB">
        <authorList>
            <consortium name="WormBaseParasite"/>
        </authorList>
    </citation>
    <scope>IDENTIFICATION</scope>
</reference>
<dbReference type="InterPro" id="IPR036236">
    <property type="entry name" value="Znf_C2H2_sf"/>
</dbReference>
<dbReference type="PROSITE" id="PS50157">
    <property type="entry name" value="ZINC_FINGER_C2H2_2"/>
    <property type="match status" value="1"/>
</dbReference>
<reference evidence="4 5" key="2">
    <citation type="submission" date="2018-11" db="EMBL/GenBank/DDBJ databases">
        <authorList>
            <consortium name="Pathogen Informatics"/>
        </authorList>
    </citation>
    <scope>NUCLEOTIDE SEQUENCE [LARGE SCALE GENOMIC DNA]</scope>
    <source>
        <strain evidence="4 5">NST_G2</strain>
    </source>
</reference>
<keyword evidence="1" id="KW-0863">Zinc-finger</keyword>
<keyword evidence="1" id="KW-0479">Metal-binding</keyword>
<dbReference type="Gene3D" id="3.30.160.60">
    <property type="entry name" value="Classic Zinc Finger"/>
    <property type="match status" value="1"/>
</dbReference>
<evidence type="ECO:0000256" key="1">
    <source>
        <dbReference type="PROSITE-ProRule" id="PRU00042"/>
    </source>
</evidence>
<dbReference type="InterPro" id="IPR027124">
    <property type="entry name" value="Swc5/CFDP1/2"/>
</dbReference>
<evidence type="ECO:0000313" key="6">
    <source>
        <dbReference type="WBParaSite" id="SSLN_0001308101-mRNA-1"/>
    </source>
</evidence>